<dbReference type="SMART" id="SM01086">
    <property type="entry name" value="ClpB_D2-small"/>
    <property type="match status" value="1"/>
</dbReference>
<proteinExistence type="predicted"/>
<dbReference type="AlphaFoldDB" id="K1UGQ4"/>
<evidence type="ECO:0000313" key="4">
    <source>
        <dbReference type="EMBL" id="EKC81363.1"/>
    </source>
</evidence>
<dbReference type="CDD" id="cd19499">
    <property type="entry name" value="RecA-like_ClpB_Hsp104-like"/>
    <property type="match status" value="1"/>
</dbReference>
<evidence type="ECO:0000256" key="1">
    <source>
        <dbReference type="ARBA" id="ARBA00022741"/>
    </source>
</evidence>
<dbReference type="PANTHER" id="PTHR11638:SF18">
    <property type="entry name" value="HEAT SHOCK PROTEIN 104"/>
    <property type="match status" value="1"/>
</dbReference>
<evidence type="ECO:0000256" key="2">
    <source>
        <dbReference type="ARBA" id="ARBA00022840"/>
    </source>
</evidence>
<dbReference type="InterPro" id="IPR019489">
    <property type="entry name" value="Clp_ATPase_C"/>
</dbReference>
<dbReference type="InterPro" id="IPR003959">
    <property type="entry name" value="ATPase_AAA_core"/>
</dbReference>
<gene>
    <name evidence="4" type="ORF">LEA_00418</name>
</gene>
<dbReference type="GO" id="GO:0005737">
    <property type="term" value="C:cytoplasm"/>
    <property type="evidence" value="ECO:0007669"/>
    <property type="project" value="TreeGrafter"/>
</dbReference>
<dbReference type="GO" id="GO:0016887">
    <property type="term" value="F:ATP hydrolysis activity"/>
    <property type="evidence" value="ECO:0007669"/>
    <property type="project" value="InterPro"/>
</dbReference>
<name>K1UGQ4_9ZZZZ</name>
<dbReference type="EMBL" id="AJWY01000300">
    <property type="protein sequence ID" value="EKC81363.1"/>
    <property type="molecule type" value="Genomic_DNA"/>
</dbReference>
<dbReference type="InterPro" id="IPR027417">
    <property type="entry name" value="P-loop_NTPase"/>
</dbReference>
<dbReference type="FunFam" id="1.10.8.60:FF:000017">
    <property type="entry name" value="ATP-dependent chaperone ClpB"/>
    <property type="match status" value="1"/>
</dbReference>
<dbReference type="InterPro" id="IPR050130">
    <property type="entry name" value="ClpA_ClpB"/>
</dbReference>
<protein>
    <submittedName>
        <fullName evidence="4">Negative regulator of genetic competence ClpC/MecB</fullName>
    </submittedName>
</protein>
<evidence type="ECO:0000259" key="3">
    <source>
        <dbReference type="SMART" id="SM01086"/>
    </source>
</evidence>
<dbReference type="PANTHER" id="PTHR11638">
    <property type="entry name" value="ATP-DEPENDENT CLP PROTEASE"/>
    <property type="match status" value="1"/>
</dbReference>
<keyword evidence="2" id="KW-0067">ATP-binding</keyword>
<dbReference type="SUPFAM" id="SSF52540">
    <property type="entry name" value="P-loop containing nucleoside triphosphate hydrolases"/>
    <property type="match status" value="1"/>
</dbReference>
<keyword evidence="1" id="KW-0547">Nucleotide-binding</keyword>
<dbReference type="PRINTS" id="PR00300">
    <property type="entry name" value="CLPPROTEASEA"/>
</dbReference>
<organism evidence="4">
    <name type="scientific">human gut metagenome</name>
    <dbReference type="NCBI Taxonomy" id="408170"/>
    <lineage>
        <taxon>unclassified sequences</taxon>
        <taxon>metagenomes</taxon>
        <taxon>organismal metagenomes</taxon>
    </lineage>
</organism>
<reference evidence="4" key="1">
    <citation type="journal article" date="2013" name="Environ. Microbiol.">
        <title>Microbiota from the distal guts of lean and obese adolescents exhibit partial functional redundancy besides clear differences in community structure.</title>
        <authorList>
            <person name="Ferrer M."/>
            <person name="Ruiz A."/>
            <person name="Lanza F."/>
            <person name="Haange S.B."/>
            <person name="Oberbach A."/>
            <person name="Till H."/>
            <person name="Bargiela R."/>
            <person name="Campoy C."/>
            <person name="Segura M.T."/>
            <person name="Richter M."/>
            <person name="von Bergen M."/>
            <person name="Seifert J."/>
            <person name="Suarez A."/>
        </authorList>
    </citation>
    <scope>NUCLEOTIDE SEQUENCE</scope>
</reference>
<dbReference type="InterPro" id="IPR001270">
    <property type="entry name" value="ClpA/B"/>
</dbReference>
<sequence>MSEYMEKHSVSKLIGSPPGYVGYEEGGQLSDKVRRNPYSVVLFDEIEKAHPDVFNILLQVLDDGQITDSKGRKVSFKNTIIIMTSNAGANRIIDPKHLGFSRDITEKQDYEKMKASVMEEVKLMFKPEFINRIDEIIVFHALTEKEVKSIVNIMLRNLAKQVKEQMNIELKYTETLKSALAKESYDKKYGARPLRRMIQNKIEDNLAEEILAEKVKQGDKVTVSYKNKSVTFSVAE</sequence>
<dbReference type="Pfam" id="PF07724">
    <property type="entry name" value="AAA_2"/>
    <property type="match status" value="1"/>
</dbReference>
<dbReference type="Pfam" id="PF10431">
    <property type="entry name" value="ClpB_D2-small"/>
    <property type="match status" value="1"/>
</dbReference>
<accession>K1UGQ4</accession>
<dbReference type="Gene3D" id="3.40.50.300">
    <property type="entry name" value="P-loop containing nucleotide triphosphate hydrolases"/>
    <property type="match status" value="1"/>
</dbReference>
<feature type="domain" description="Clp ATPase C-terminal" evidence="3">
    <location>
        <begin position="142"/>
        <end position="232"/>
    </location>
</feature>
<dbReference type="GO" id="GO:0034605">
    <property type="term" value="P:cellular response to heat"/>
    <property type="evidence" value="ECO:0007669"/>
    <property type="project" value="TreeGrafter"/>
</dbReference>
<dbReference type="GO" id="GO:0005524">
    <property type="term" value="F:ATP binding"/>
    <property type="evidence" value="ECO:0007669"/>
    <property type="project" value="UniProtKB-KW"/>
</dbReference>
<dbReference type="Gene3D" id="1.10.8.60">
    <property type="match status" value="1"/>
</dbReference>
<comment type="caution">
    <text evidence="4">The sequence shown here is derived from an EMBL/GenBank/DDBJ whole genome shotgun (WGS) entry which is preliminary data.</text>
</comment>